<evidence type="ECO:0000313" key="2">
    <source>
        <dbReference type="Proteomes" id="UP000001936"/>
    </source>
</evidence>
<geneLocation type="plasmid" evidence="1 2">
    <name>p42f</name>
</geneLocation>
<dbReference type="Pfam" id="PF13589">
    <property type="entry name" value="HATPase_c_3"/>
    <property type="match status" value="1"/>
</dbReference>
<dbReference type="InterPro" id="IPR036890">
    <property type="entry name" value="HATPase_C_sf"/>
</dbReference>
<dbReference type="HOGENOM" id="CLU_037205_0_0_5"/>
<name>Q2JZI6_RHIEC</name>
<keyword evidence="2" id="KW-1185">Reference proteome</keyword>
<gene>
    <name evidence="1" type="ordered locus">RHE_PF00107</name>
</gene>
<dbReference type="EMBL" id="CP000138">
    <property type="protein sequence ID" value="ABC94000.1"/>
    <property type="molecule type" value="Genomic_DNA"/>
</dbReference>
<proteinExistence type="predicted"/>
<dbReference type="Proteomes" id="UP000001936">
    <property type="component" value="Plasmid p42f"/>
</dbReference>
<dbReference type="OrthoDB" id="9813438at2"/>
<dbReference type="Gene3D" id="3.30.565.10">
    <property type="entry name" value="Histidine kinase-like ATPase, C-terminal domain"/>
    <property type="match status" value="1"/>
</dbReference>
<dbReference type="KEGG" id="ret:RHE_PF00107"/>
<organism evidence="1 2">
    <name type="scientific">Rhizobium etli (strain ATCC 51251 / DSM 11541 / JCM 21823 / NBRC 15573 / CFN 42)</name>
    <dbReference type="NCBI Taxonomy" id="347834"/>
    <lineage>
        <taxon>Bacteria</taxon>
        <taxon>Pseudomonadati</taxon>
        <taxon>Pseudomonadota</taxon>
        <taxon>Alphaproteobacteria</taxon>
        <taxon>Hyphomicrobiales</taxon>
        <taxon>Rhizobiaceae</taxon>
        <taxon>Rhizobium/Agrobacterium group</taxon>
        <taxon>Rhizobium</taxon>
    </lineage>
</organism>
<dbReference type="SUPFAM" id="SSF55874">
    <property type="entry name" value="ATPase domain of HSP90 chaperone/DNA topoisomerase II/histidine kinase"/>
    <property type="match status" value="1"/>
</dbReference>
<dbReference type="AlphaFoldDB" id="Q2JZI6"/>
<accession>Q2JZI6</accession>
<keyword evidence="1" id="KW-0614">Plasmid</keyword>
<reference evidence="1 2" key="1">
    <citation type="journal article" date="2006" name="Proc. Natl. Acad. Sci. U.S.A.">
        <title>The partitioned Rhizobium etli genome: genetic and metabolic redundancy in seven interacting replicons.</title>
        <authorList>
            <person name="Gonzalez V."/>
            <person name="Santamaria R.I."/>
            <person name="Bustos P."/>
            <person name="Hernandez-Gonzalez I."/>
            <person name="Medrano-Soto A."/>
            <person name="Moreno-Hagelsieb G."/>
            <person name="Janga S.C."/>
            <person name="Ramirez M.A."/>
            <person name="Jimenez-Jacinto V."/>
            <person name="Collado-Vides J."/>
            <person name="Davila G."/>
        </authorList>
    </citation>
    <scope>NUCLEOTIDE SEQUENCE [LARGE SCALE GENOMIC DNA]</scope>
    <source>
        <strain evidence="2">ATCC 51251 / DSM 11541 / JCM 21823 / NBRC 15573 / CFN 42</strain>
    </source>
</reference>
<sequence>MRTVLPVANIAILPDSMLHQSAPLCTTFHHKGRGCTGSDKSPSWLVEGRKSQFRSVGPALRIFRPGAHRRKCFPLSATGGCLLRPVEIAPSPYALLRSLRGLGYSPETALADLIDNSLAAGARQVRIHLDWRDGNPLVEILDDGTGMNFDRLVEAMRFGGAGPSAERQGGDLGRFGLGLKTASLSQCRELTVASRREGLVARLTWDVDRVGEGWSAVEPDASPSGELATEFQSSGNGTLVSWSRMDRLGGLWGLDRDTFNDRISDIRAHLAMTFHRFLSGETRRLAMSVNGRALNAWDPFCRWHDATMALPRDIIRGSDGAITARPYILPHRDRFANEREWEDAGGPGGWVERQGFYVYRGDRLVSAGGWLGLGGARAWTREESSRLARIALELPASMDEAWRIDIRKSVARPPAWARGRLAGLGADCRRRAREVFAWRGVGAGRKGRRSNTDGEAWPWEARSAKAVPRYRVRREHPAVSAVAQALGAESGLLEGLLSALELTVPVERIWLDVAEQGGAELMQPAATEIAELATPLATLVRSMDNMDNTGDRLDSVLRSLGITQPALRAAVIRILGEN</sequence>
<protein>
    <submittedName>
        <fullName evidence="1">Hypothetical conserved protein</fullName>
    </submittedName>
</protein>
<evidence type="ECO:0000313" key="1">
    <source>
        <dbReference type="EMBL" id="ABC94000.1"/>
    </source>
</evidence>